<dbReference type="Pfam" id="PF20826">
    <property type="entry name" value="PHD_5"/>
    <property type="match status" value="1"/>
</dbReference>
<dbReference type="InterPro" id="IPR019786">
    <property type="entry name" value="Zinc_finger_PHD-type_CS"/>
</dbReference>
<dbReference type="Proteomes" id="UP000824596">
    <property type="component" value="Unassembled WGS sequence"/>
</dbReference>
<evidence type="ECO:0000259" key="6">
    <source>
        <dbReference type="PROSITE" id="PS50016"/>
    </source>
</evidence>
<feature type="region of interest" description="Disordered" evidence="5">
    <location>
        <begin position="12"/>
        <end position="32"/>
    </location>
</feature>
<dbReference type="InterPro" id="IPR001965">
    <property type="entry name" value="Znf_PHD"/>
</dbReference>
<keyword evidence="8" id="KW-1185">Reference proteome</keyword>
<evidence type="ECO:0000313" key="8">
    <source>
        <dbReference type="Proteomes" id="UP000824596"/>
    </source>
</evidence>
<keyword evidence="2 4" id="KW-0863">Zinc-finger</keyword>
<feature type="region of interest" description="Disordered" evidence="5">
    <location>
        <begin position="356"/>
        <end position="414"/>
    </location>
</feature>
<evidence type="ECO:0000256" key="2">
    <source>
        <dbReference type="ARBA" id="ARBA00022771"/>
    </source>
</evidence>
<evidence type="ECO:0000313" key="7">
    <source>
        <dbReference type="EMBL" id="KAH0965935.1"/>
    </source>
</evidence>
<feature type="domain" description="PHD-type" evidence="6">
    <location>
        <begin position="530"/>
        <end position="581"/>
    </location>
</feature>
<feature type="compositionally biased region" description="Pro residues" evidence="5">
    <location>
        <begin position="149"/>
        <end position="161"/>
    </location>
</feature>
<keyword evidence="1" id="KW-0479">Metal-binding</keyword>
<keyword evidence="3" id="KW-0862">Zinc</keyword>
<organism evidence="7 8">
    <name type="scientific">Hirsutella rhossiliensis</name>
    <dbReference type="NCBI Taxonomy" id="111463"/>
    <lineage>
        <taxon>Eukaryota</taxon>
        <taxon>Fungi</taxon>
        <taxon>Dikarya</taxon>
        <taxon>Ascomycota</taxon>
        <taxon>Pezizomycotina</taxon>
        <taxon>Sordariomycetes</taxon>
        <taxon>Hypocreomycetidae</taxon>
        <taxon>Hypocreales</taxon>
        <taxon>Ophiocordycipitaceae</taxon>
        <taxon>Hirsutella</taxon>
    </lineage>
</organism>
<feature type="region of interest" description="Disordered" evidence="5">
    <location>
        <begin position="449"/>
        <end position="479"/>
    </location>
</feature>
<reference evidence="7" key="1">
    <citation type="submission" date="2021-09" db="EMBL/GenBank/DDBJ databases">
        <title>A high-quality genome of the endoparasitic fungus Hirsutella rhossiliensis with a comparison of Hirsutella genomes reveals transposable elements contributing to genome size variation.</title>
        <authorList>
            <person name="Lin R."/>
            <person name="Jiao Y."/>
            <person name="Sun X."/>
            <person name="Ling J."/>
            <person name="Xie B."/>
            <person name="Cheng X."/>
        </authorList>
    </citation>
    <scope>NUCLEOTIDE SEQUENCE</scope>
    <source>
        <strain evidence="7">HR02</strain>
    </source>
</reference>
<dbReference type="GO" id="GO:0008270">
    <property type="term" value="F:zinc ion binding"/>
    <property type="evidence" value="ECO:0007669"/>
    <property type="project" value="UniProtKB-KW"/>
</dbReference>
<evidence type="ECO:0000256" key="4">
    <source>
        <dbReference type="PROSITE-ProRule" id="PRU00146"/>
    </source>
</evidence>
<dbReference type="OrthoDB" id="419183at2759"/>
<feature type="compositionally biased region" description="Polar residues" evidence="5">
    <location>
        <begin position="20"/>
        <end position="29"/>
    </location>
</feature>
<feature type="compositionally biased region" description="Basic and acidic residues" evidence="5">
    <location>
        <begin position="468"/>
        <end position="479"/>
    </location>
</feature>
<evidence type="ECO:0000256" key="1">
    <source>
        <dbReference type="ARBA" id="ARBA00022723"/>
    </source>
</evidence>
<dbReference type="AlphaFoldDB" id="A0A9P8N323"/>
<protein>
    <submittedName>
        <fullName evidence="7">PHD-finger domain-containing protein</fullName>
    </submittedName>
</protein>
<comment type="caution">
    <text evidence="7">The sequence shown here is derived from an EMBL/GenBank/DDBJ whole genome shotgun (WGS) entry which is preliminary data.</text>
</comment>
<dbReference type="SMART" id="SM00249">
    <property type="entry name" value="PHD"/>
    <property type="match status" value="1"/>
</dbReference>
<dbReference type="GeneID" id="68353080"/>
<dbReference type="PROSITE" id="PS50016">
    <property type="entry name" value="ZF_PHD_2"/>
    <property type="match status" value="1"/>
</dbReference>
<proteinExistence type="predicted"/>
<dbReference type="PROSITE" id="PS01359">
    <property type="entry name" value="ZF_PHD_1"/>
    <property type="match status" value="1"/>
</dbReference>
<dbReference type="SUPFAM" id="SSF57903">
    <property type="entry name" value="FYVE/PHD zinc finger"/>
    <property type="match status" value="1"/>
</dbReference>
<sequence length="612" mass="65912">MWLTLFLADSFGDPKAQPHTPRQTPTSAAFPSPVFETPKHYQGSFVEPGGLTPRFAEEYSVFNSTPGNLRGSQGPFADFIPATPASFSRGHKRLLSVEGPVVDIAAHVSRFSSNPDRSLPPANPSRRRPSSPGPNTSTKKFCRDTNTDPPEPPQVISPPPTSRKAARQLSPRLIMHHDETFGQPDLTGPTQHDMAVLMGSSGDLFGYPMSAPAAAPANFWDPSVSMSMDLEFNAAGHHTMQPPTPPSHRHTGSFDWNAEIQLFQDVAVPPPSTNQETVQQVRRERALAPKPPASEVVTTNASDTAVPAVRSNVLDDPFGIINPGDGVDPGLLFGRPQAVLNSNFSTLSQPGLAESATALSGKGQTGDVRRTNSARVARNARLPDRALPSSPVKSSIRPGLGRSYNDDSSTDDEPIIIPSRCSSFNASFALPDPRKPVGSIFHTSYREVSDRSRSNSANGAESEAETVVNDRQKKGGDATSELRKVVEDRQKWSSRMGSARSRRFISTNVGSFPGGIISPASLTGSSHGPSVRCVCNEVSADEADGFMLQCEACEMWLHGKCINITRRSMPSVYICCFCANTPNMAGRRCRENGLGIGGLLSPLANKPFRSFR</sequence>
<dbReference type="RefSeq" id="XP_044723448.1">
    <property type="nucleotide sequence ID" value="XM_044862422.1"/>
</dbReference>
<evidence type="ECO:0000256" key="5">
    <source>
        <dbReference type="SAM" id="MobiDB-lite"/>
    </source>
</evidence>
<dbReference type="EMBL" id="JAIZPD010000003">
    <property type="protein sequence ID" value="KAH0965935.1"/>
    <property type="molecule type" value="Genomic_DNA"/>
</dbReference>
<dbReference type="InterPro" id="IPR011011">
    <property type="entry name" value="Znf_FYVE_PHD"/>
</dbReference>
<dbReference type="InterPro" id="IPR019787">
    <property type="entry name" value="Znf_PHD-finger"/>
</dbReference>
<feature type="region of interest" description="Disordered" evidence="5">
    <location>
        <begin position="111"/>
        <end position="167"/>
    </location>
</feature>
<dbReference type="Gene3D" id="3.30.40.10">
    <property type="entry name" value="Zinc/RING finger domain, C3HC4 (zinc finger)"/>
    <property type="match status" value="1"/>
</dbReference>
<name>A0A9P8N323_9HYPO</name>
<dbReference type="InterPro" id="IPR013083">
    <property type="entry name" value="Znf_RING/FYVE/PHD"/>
</dbReference>
<accession>A0A9P8N323</accession>
<gene>
    <name evidence="7" type="ORF">HRG_03951</name>
</gene>
<evidence type="ECO:0000256" key="3">
    <source>
        <dbReference type="ARBA" id="ARBA00022833"/>
    </source>
</evidence>